<dbReference type="SMART" id="SM00826">
    <property type="entry name" value="PKS_DH"/>
    <property type="match status" value="1"/>
</dbReference>
<dbReference type="PANTHER" id="PTHR43775:SF51">
    <property type="entry name" value="INACTIVE PHENOLPHTHIOCEROL SYNTHESIS POLYKETIDE SYNTHASE TYPE I PKS1-RELATED"/>
    <property type="match status" value="1"/>
</dbReference>
<dbReference type="EMBL" id="JAVREO010000034">
    <property type="protein sequence ID" value="MDT0270777.1"/>
    <property type="molecule type" value="Genomic_DNA"/>
</dbReference>
<evidence type="ECO:0000256" key="5">
    <source>
        <dbReference type="ARBA" id="ARBA00023268"/>
    </source>
</evidence>
<dbReference type="SUPFAM" id="SSF52151">
    <property type="entry name" value="FabD/lysophospholipase-like"/>
    <property type="match status" value="1"/>
</dbReference>
<dbReference type="Gene3D" id="3.40.47.10">
    <property type="match status" value="1"/>
</dbReference>
<dbReference type="SMART" id="SM00825">
    <property type="entry name" value="PKS_KS"/>
    <property type="match status" value="1"/>
</dbReference>
<dbReference type="RefSeq" id="WP_311670841.1">
    <property type="nucleotide sequence ID" value="NZ_JAVREO010000034.1"/>
</dbReference>
<feature type="region of interest" description="C-terminal hotdog fold" evidence="7">
    <location>
        <begin position="1062"/>
        <end position="1199"/>
    </location>
</feature>
<feature type="non-terminal residue" evidence="10">
    <location>
        <position position="1242"/>
    </location>
</feature>
<dbReference type="Gene3D" id="3.10.129.110">
    <property type="entry name" value="Polyketide synthase dehydratase"/>
    <property type="match status" value="1"/>
</dbReference>
<evidence type="ECO:0000259" key="9">
    <source>
        <dbReference type="PROSITE" id="PS52019"/>
    </source>
</evidence>
<dbReference type="SUPFAM" id="SSF55048">
    <property type="entry name" value="Probable ACP-binding domain of malonyl-CoA ACP transacylase"/>
    <property type="match status" value="1"/>
</dbReference>
<reference evidence="11" key="1">
    <citation type="submission" date="2023-07" db="EMBL/GenBank/DDBJ databases">
        <title>30 novel species of actinomycetes from the DSMZ collection.</title>
        <authorList>
            <person name="Nouioui I."/>
        </authorList>
    </citation>
    <scope>NUCLEOTIDE SEQUENCE [LARGE SCALE GENOMIC DNA]</scope>
    <source>
        <strain evidence="11">DSM 44915</strain>
    </source>
</reference>
<dbReference type="PROSITE" id="PS52019">
    <property type="entry name" value="PKS_MFAS_DH"/>
    <property type="match status" value="1"/>
</dbReference>
<dbReference type="Gene3D" id="3.40.366.10">
    <property type="entry name" value="Malonyl-Coenzyme A Acyl Carrier Protein, domain 2"/>
    <property type="match status" value="1"/>
</dbReference>
<evidence type="ECO:0000256" key="4">
    <source>
        <dbReference type="ARBA" id="ARBA00022679"/>
    </source>
</evidence>
<dbReference type="InterPro" id="IPR032821">
    <property type="entry name" value="PKS_assoc"/>
</dbReference>
<dbReference type="InterPro" id="IPR049551">
    <property type="entry name" value="PKS_DH_C"/>
</dbReference>
<evidence type="ECO:0000256" key="6">
    <source>
        <dbReference type="ARBA" id="ARBA00023315"/>
    </source>
</evidence>
<accession>A0ABU2K0K2</accession>
<dbReference type="InterPro" id="IPR020841">
    <property type="entry name" value="PKS_Beta-ketoAc_synthase_dom"/>
</dbReference>
<keyword evidence="11" id="KW-1185">Reference proteome</keyword>
<feature type="domain" description="Ketosynthase family 3 (KS3)" evidence="8">
    <location>
        <begin position="30"/>
        <end position="440"/>
    </location>
</feature>
<dbReference type="InterPro" id="IPR016036">
    <property type="entry name" value="Malonyl_transacylase_ACP-bd"/>
</dbReference>
<evidence type="ECO:0000259" key="8">
    <source>
        <dbReference type="PROSITE" id="PS52004"/>
    </source>
</evidence>
<dbReference type="PROSITE" id="PS52004">
    <property type="entry name" value="KS3_2"/>
    <property type="match status" value="1"/>
</dbReference>
<evidence type="ECO:0000313" key="10">
    <source>
        <dbReference type="EMBL" id="MDT0270777.1"/>
    </source>
</evidence>
<dbReference type="InterPro" id="IPR020807">
    <property type="entry name" value="PKS_DH"/>
</dbReference>
<dbReference type="Pfam" id="PF16197">
    <property type="entry name" value="KAsynt_C_assoc"/>
    <property type="match status" value="1"/>
</dbReference>
<evidence type="ECO:0000256" key="3">
    <source>
        <dbReference type="ARBA" id="ARBA00022553"/>
    </source>
</evidence>
<dbReference type="Pfam" id="PF02801">
    <property type="entry name" value="Ketoacyl-synt_C"/>
    <property type="match status" value="1"/>
</dbReference>
<evidence type="ECO:0000256" key="7">
    <source>
        <dbReference type="PROSITE-ProRule" id="PRU01363"/>
    </source>
</evidence>
<protein>
    <submittedName>
        <fullName evidence="10">Type I polyketide synthase</fullName>
    </submittedName>
</protein>
<dbReference type="Pfam" id="PF14765">
    <property type="entry name" value="PS-DH"/>
    <property type="match status" value="1"/>
</dbReference>
<dbReference type="InterPro" id="IPR042104">
    <property type="entry name" value="PKS_dehydratase_sf"/>
</dbReference>
<name>A0ABU2K0K2_9ACTN</name>
<dbReference type="Proteomes" id="UP001183410">
    <property type="component" value="Unassembled WGS sequence"/>
</dbReference>
<feature type="active site" description="Proton donor; for dehydratase activity" evidence="7">
    <location>
        <position position="1123"/>
    </location>
</feature>
<dbReference type="PANTHER" id="PTHR43775">
    <property type="entry name" value="FATTY ACID SYNTHASE"/>
    <property type="match status" value="1"/>
</dbReference>
<keyword evidence="6" id="KW-0012">Acyltransferase</keyword>
<dbReference type="InterPro" id="IPR014043">
    <property type="entry name" value="Acyl_transferase_dom"/>
</dbReference>
<dbReference type="InterPro" id="IPR016039">
    <property type="entry name" value="Thiolase-like"/>
</dbReference>
<dbReference type="Pfam" id="PF21089">
    <property type="entry name" value="PKS_DH_N"/>
    <property type="match status" value="1"/>
</dbReference>
<feature type="active site" description="Proton acceptor; for dehydratase activity" evidence="7">
    <location>
        <position position="956"/>
    </location>
</feature>
<comment type="caution">
    <text evidence="10">The sequence shown here is derived from an EMBL/GenBank/DDBJ whole genome shotgun (WGS) entry which is preliminary data.</text>
</comment>
<evidence type="ECO:0000256" key="1">
    <source>
        <dbReference type="ARBA" id="ARBA00004792"/>
    </source>
</evidence>
<dbReference type="CDD" id="cd00833">
    <property type="entry name" value="PKS"/>
    <property type="match status" value="1"/>
</dbReference>
<comment type="pathway">
    <text evidence="1">Antibiotic biosynthesis.</text>
</comment>
<dbReference type="InterPro" id="IPR001227">
    <property type="entry name" value="Ac_transferase_dom_sf"/>
</dbReference>
<dbReference type="InterPro" id="IPR016035">
    <property type="entry name" value="Acyl_Trfase/lysoPLipase"/>
</dbReference>
<dbReference type="InterPro" id="IPR049900">
    <property type="entry name" value="PKS_mFAS_DH"/>
</dbReference>
<evidence type="ECO:0000313" key="11">
    <source>
        <dbReference type="Proteomes" id="UP001183410"/>
    </source>
</evidence>
<dbReference type="InterPro" id="IPR018201">
    <property type="entry name" value="Ketoacyl_synth_AS"/>
</dbReference>
<keyword evidence="3" id="KW-0597">Phosphoprotein</keyword>
<evidence type="ECO:0000256" key="2">
    <source>
        <dbReference type="ARBA" id="ARBA00022450"/>
    </source>
</evidence>
<keyword evidence="4" id="KW-0808">Transferase</keyword>
<dbReference type="InterPro" id="IPR049552">
    <property type="entry name" value="PKS_DH_N"/>
</dbReference>
<dbReference type="SMART" id="SM00827">
    <property type="entry name" value="PKS_AT"/>
    <property type="match status" value="1"/>
</dbReference>
<feature type="region of interest" description="N-terminal hotdog fold" evidence="7">
    <location>
        <begin position="924"/>
        <end position="1049"/>
    </location>
</feature>
<dbReference type="InterPro" id="IPR014031">
    <property type="entry name" value="Ketoacyl_synth_C"/>
</dbReference>
<keyword evidence="5" id="KW-0511">Multifunctional enzyme</keyword>
<dbReference type="InterPro" id="IPR014030">
    <property type="entry name" value="Ketoacyl_synth_N"/>
</dbReference>
<keyword evidence="2" id="KW-0596">Phosphopantetheine</keyword>
<dbReference type="Pfam" id="PF00698">
    <property type="entry name" value="Acyl_transf_1"/>
    <property type="match status" value="1"/>
</dbReference>
<organism evidence="10 11">
    <name type="scientific">Streptomyces chisholmiae</name>
    <dbReference type="NCBI Taxonomy" id="3075540"/>
    <lineage>
        <taxon>Bacteria</taxon>
        <taxon>Bacillati</taxon>
        <taxon>Actinomycetota</taxon>
        <taxon>Actinomycetes</taxon>
        <taxon>Kitasatosporales</taxon>
        <taxon>Streptomycetaceae</taxon>
        <taxon>Streptomyces</taxon>
    </lineage>
</organism>
<sequence>MSEANPRIIEALRTSLKENERLQGLMAATREPIAIVGMACRFPGGIADPEQLWTFVREDGDAIGDFPRDRGWDLTRFEAGPGDGPDASRATGGGFLHEAGDFDRYFFGLSPNEATEMDPQQRLVMEVAWEALEHARLAPGTLRGSATGVYTGAIYHDYPASYGTGSMLSGRVAYHLGLEGPAVTVDTACSSSLVSLHTAAAALRRGDCQLALAGGVTVMATPDPQLDARLEHAGDGRCKSFAAAADGPGFSEGVGFLVLERLSDARERGHRVLALVRGSAINQDGASNGITAPNGPSQERVIRAALADARITPGQVDAVEAHGTGTTLGDPIEARALLATYGQGRDADAPLWLGSIKSNLGHSQAAAGVAGVIKMVQALRHGVLPRTLHVDRPTPEVDWSLGNVRLLTEEVPWRRGERPRRAAVSSFGVSGTNGHVVLEEAPVEDADEIPADEAPDVENAAAEPAAARPVPWVLTAKTPNALTAQAGRLLERLTERPELRPADVARSLLETRSRFDQRAVVTGTDRAELLAALEQLRDGAPSPQLTRGTVHRASARPVLVFPGQGGEWVGMGRELLASAPAFAEAAERCEAALAPYLDWSVLAVLRGDPDAAELTRIEVKQPALFTMMVSLAALWRSVGVAPGAVLGHSQGEIAAAVVAGALSVEDGARIVALRSQAMRDLPSGRMLSLLAPPERVAELLAPWQDRMSMAAFNGPSSCVVNGETDACEEFAERCRAEGIEVRQIRGAGAAGHSPVIERIREQLLTGLAPVAPRAATVPFYSTVTGEALDGTELDADYWYRNARHEVRFHTALTAALAAGHHLFVEVSSHPVLTVSMRQTFEAADSAAVSVSTLHREQPVAERWLAAAGAAFTHGAPVDLGRVHDTAGAALVDLPTYAFEHEHYWAKPRAGQAGPGAAGVGLTDHPLLGAAVTVAETGGVVLSGRLALASYPWLAEHRVGGLPLLPGTAFVDLAVRAGDEVNCGHLVELVLEAPLVLPSRGAVLIQVSVSGEDESGERRFSVHSSEENAPAGQPWVLHGTGVLAPSAVEEPAAELAAWPPPGAEPVELDGLYERLASAGVDYDTAFRGLRAVWRRDAELFAEVALPDREHSGVAGYGLHPALFDAALHALAVTGAEGEPAMMPFTWSGVDLHATGATELRVRLVRDGTSAVTLHAADVRGAAVVSVDTLALRPASAARRPAFDDSMFVVDWVSVAGVGVGSVVVVGDVSCGVEGVVRVGDVAG</sequence>
<dbReference type="SUPFAM" id="SSF53901">
    <property type="entry name" value="Thiolase-like"/>
    <property type="match status" value="1"/>
</dbReference>
<dbReference type="Gene3D" id="3.30.70.3290">
    <property type="match status" value="1"/>
</dbReference>
<gene>
    <name evidence="10" type="ORF">RM844_31360</name>
</gene>
<proteinExistence type="predicted"/>
<dbReference type="InterPro" id="IPR050091">
    <property type="entry name" value="PKS_NRPS_Biosynth_Enz"/>
</dbReference>
<feature type="domain" description="PKS/mFAS DH" evidence="9">
    <location>
        <begin position="924"/>
        <end position="1199"/>
    </location>
</feature>
<dbReference type="PROSITE" id="PS00606">
    <property type="entry name" value="KS3_1"/>
    <property type="match status" value="1"/>
</dbReference>
<dbReference type="Pfam" id="PF00109">
    <property type="entry name" value="ketoacyl-synt"/>
    <property type="match status" value="1"/>
</dbReference>